<accession>A0A336M0P6</accession>
<dbReference type="Gene3D" id="2.70.220.10">
    <property type="entry name" value="Ganglioside GM2 activator"/>
    <property type="match status" value="1"/>
</dbReference>
<keyword evidence="1 2" id="KW-0732">Signal</keyword>
<organism evidence="3">
    <name type="scientific">Culicoides sonorensis</name>
    <name type="common">Biting midge</name>
    <dbReference type="NCBI Taxonomy" id="179676"/>
    <lineage>
        <taxon>Eukaryota</taxon>
        <taxon>Metazoa</taxon>
        <taxon>Ecdysozoa</taxon>
        <taxon>Arthropoda</taxon>
        <taxon>Hexapoda</taxon>
        <taxon>Insecta</taxon>
        <taxon>Pterygota</taxon>
        <taxon>Neoptera</taxon>
        <taxon>Endopterygota</taxon>
        <taxon>Diptera</taxon>
        <taxon>Nematocera</taxon>
        <taxon>Chironomoidea</taxon>
        <taxon>Ceratopogonidae</taxon>
        <taxon>Ceratopogoninae</taxon>
        <taxon>Culicoides</taxon>
        <taxon>Monoculicoides</taxon>
    </lineage>
</organism>
<feature type="signal peptide" evidence="2">
    <location>
        <begin position="1"/>
        <end position="23"/>
    </location>
</feature>
<dbReference type="AlphaFoldDB" id="A0A336M0P6"/>
<gene>
    <name evidence="3" type="primary">CSON007780</name>
</gene>
<name>A0A336M0P6_CULSO</name>
<dbReference type="InterPro" id="IPR036846">
    <property type="entry name" value="GM2-AP_sf"/>
</dbReference>
<sequence>MKHFNQIIFLAILIVFETHQINAKIILEDVKTETNNEYCEVKNDIKHADGKISIAVDTNLKVDLDEHTYISALLSNKFGDKYEPLIRLEPIAFCKYINVEKKPAILRLALMMLKSFGEVPEQCPIKKGKYYVKDIELDDSLMIPMMPSGSFHLEFLVQKKEGNEMKLISKTDIKASIDQPE</sequence>
<evidence type="ECO:0000313" key="3">
    <source>
        <dbReference type="EMBL" id="SSX22891.1"/>
    </source>
</evidence>
<reference evidence="3" key="1">
    <citation type="submission" date="2018-07" db="EMBL/GenBank/DDBJ databases">
        <authorList>
            <person name="Quirk P.G."/>
            <person name="Krulwich T.A."/>
        </authorList>
    </citation>
    <scope>NUCLEOTIDE SEQUENCE</scope>
</reference>
<evidence type="ECO:0000256" key="1">
    <source>
        <dbReference type="ARBA" id="ARBA00022729"/>
    </source>
</evidence>
<feature type="chain" id="PRO_5016253868" evidence="2">
    <location>
        <begin position="24"/>
        <end position="181"/>
    </location>
</feature>
<protein>
    <submittedName>
        <fullName evidence="3">CSON007780 protein</fullName>
    </submittedName>
</protein>
<proteinExistence type="predicted"/>
<evidence type="ECO:0000256" key="2">
    <source>
        <dbReference type="SAM" id="SignalP"/>
    </source>
</evidence>
<dbReference type="Pfam" id="PF06477">
    <property type="entry name" value="DUF1091"/>
    <property type="match status" value="1"/>
</dbReference>
<dbReference type="PANTHER" id="PTHR20898">
    <property type="entry name" value="DAEDALUS ON 3-RELATED-RELATED"/>
    <property type="match status" value="1"/>
</dbReference>
<dbReference type="VEuPathDB" id="VectorBase:CSON007780"/>
<dbReference type="InterPro" id="IPR010512">
    <property type="entry name" value="DUF1091"/>
</dbReference>
<dbReference type="EMBL" id="UFQT01000292">
    <property type="protein sequence ID" value="SSX22891.1"/>
    <property type="molecule type" value="Genomic_DNA"/>
</dbReference>
<dbReference type="OMA" id="GKYHQMM"/>
<dbReference type="SMART" id="SM00697">
    <property type="entry name" value="DM8"/>
    <property type="match status" value="1"/>
</dbReference>